<comment type="similarity">
    <text evidence="8">Belongs to the ABC transporter superfamily. HrtA family.</text>
</comment>
<feature type="domain" description="ABC transporter" evidence="11">
    <location>
        <begin position="10"/>
        <end position="223"/>
    </location>
</feature>
<keyword evidence="7" id="KW-0472">Membrane</keyword>
<keyword evidence="6 12" id="KW-0067">ATP-binding</keyword>
<evidence type="ECO:0000259" key="11">
    <source>
        <dbReference type="PROSITE" id="PS50893"/>
    </source>
</evidence>
<comment type="caution">
    <text evidence="12">The sequence shown here is derived from an EMBL/GenBank/DDBJ whole genome shotgun (WGS) entry which is preliminary data.</text>
</comment>
<accession>A0A6L5X2X0</accession>
<dbReference type="Pfam" id="PF00005">
    <property type="entry name" value="ABC_tran"/>
    <property type="match status" value="1"/>
</dbReference>
<dbReference type="SUPFAM" id="SSF52540">
    <property type="entry name" value="P-loop containing nucleoside triphosphate hydrolases"/>
    <property type="match status" value="1"/>
</dbReference>
<comment type="function">
    <text evidence="10">Part of the ABC transporter complex hrt involved in hemin import. Responsible for energy coupling to the transport system.</text>
</comment>
<dbReference type="InterPro" id="IPR027417">
    <property type="entry name" value="P-loop_NTPase"/>
</dbReference>
<evidence type="ECO:0000256" key="7">
    <source>
        <dbReference type="ARBA" id="ARBA00023136"/>
    </source>
</evidence>
<keyword evidence="4" id="KW-1003">Cell membrane</keyword>
<dbReference type="InterPro" id="IPR015854">
    <property type="entry name" value="ABC_transpr_LolD-like"/>
</dbReference>
<evidence type="ECO:0000256" key="1">
    <source>
        <dbReference type="ARBA" id="ARBA00004202"/>
    </source>
</evidence>
<gene>
    <name evidence="12" type="ORF">FYJ35_02775</name>
</gene>
<dbReference type="Gene3D" id="3.40.50.300">
    <property type="entry name" value="P-loop containing nucleotide triphosphate hydrolases"/>
    <property type="match status" value="1"/>
</dbReference>
<reference evidence="12 13" key="1">
    <citation type="submission" date="2019-08" db="EMBL/GenBank/DDBJ databases">
        <title>In-depth cultivation of the pig gut microbiome towards novel bacterial diversity and tailored functional studies.</title>
        <authorList>
            <person name="Wylensek D."/>
            <person name="Hitch T.C.A."/>
            <person name="Clavel T."/>
        </authorList>
    </citation>
    <scope>NUCLEOTIDE SEQUENCE [LARGE SCALE GENOMIC DNA]</scope>
    <source>
        <strain evidence="12 13">Oil+RF-744-WCA-WT-11</strain>
    </source>
</reference>
<dbReference type="PROSITE" id="PS00211">
    <property type="entry name" value="ABC_TRANSPORTER_1"/>
    <property type="match status" value="1"/>
</dbReference>
<keyword evidence="13" id="KW-1185">Reference proteome</keyword>
<organism evidence="12 13">
    <name type="scientific">Porcincola intestinalis</name>
    <dbReference type="NCBI Taxonomy" id="2606632"/>
    <lineage>
        <taxon>Bacteria</taxon>
        <taxon>Bacillati</taxon>
        <taxon>Bacillota</taxon>
        <taxon>Clostridia</taxon>
        <taxon>Lachnospirales</taxon>
        <taxon>Lachnospiraceae</taxon>
        <taxon>Porcincola</taxon>
    </lineage>
</organism>
<protein>
    <recommendedName>
        <fullName evidence="9">Putative hemin import ATP-binding protein HrtA</fullName>
    </recommendedName>
</protein>
<name>A0A6L5X2X0_9FIRM</name>
<dbReference type="Proteomes" id="UP000481852">
    <property type="component" value="Unassembled WGS sequence"/>
</dbReference>
<evidence type="ECO:0000256" key="10">
    <source>
        <dbReference type="ARBA" id="ARBA00024721"/>
    </source>
</evidence>
<dbReference type="SMART" id="SM00382">
    <property type="entry name" value="AAA"/>
    <property type="match status" value="1"/>
</dbReference>
<dbReference type="PROSITE" id="PS50893">
    <property type="entry name" value="ABC_TRANSPORTER_2"/>
    <property type="match status" value="1"/>
</dbReference>
<evidence type="ECO:0000256" key="5">
    <source>
        <dbReference type="ARBA" id="ARBA00022741"/>
    </source>
</evidence>
<evidence type="ECO:0000313" key="12">
    <source>
        <dbReference type="EMBL" id="MSS13975.1"/>
    </source>
</evidence>
<keyword evidence="5" id="KW-0547">Nucleotide-binding</keyword>
<sequence>MYSQGGRGEAKLSNIVKSYEDGRTRRTILSQVNLTVKEGGYAAIVGPSGCGKSTLLNIAGMMLSPDEGEVDLCGTNVTKLSPGKWTKLRKEQIGFIFQSHQLLPYLKAGEQLSVLLKTSQTEVQGLFQELGIENIIDQYPAKLSGGERQRVAIARAFATDAKLILADEPTASLDSERGRHAVEMIQMEVHRRSKAAVMVTHDERVLDLVDTIYRMEDGKLRAV</sequence>
<evidence type="ECO:0000256" key="3">
    <source>
        <dbReference type="ARBA" id="ARBA00022448"/>
    </source>
</evidence>
<comment type="subunit">
    <text evidence="2">The complex is composed of two ATP-binding proteins (HrtA), two transmembrane proteins (HrtB) and a solute-binding protein.</text>
</comment>
<keyword evidence="3" id="KW-0813">Transport</keyword>
<evidence type="ECO:0000256" key="8">
    <source>
        <dbReference type="ARBA" id="ARBA00024359"/>
    </source>
</evidence>
<dbReference type="GO" id="GO:0016887">
    <property type="term" value="F:ATP hydrolysis activity"/>
    <property type="evidence" value="ECO:0007669"/>
    <property type="project" value="InterPro"/>
</dbReference>
<evidence type="ECO:0000256" key="9">
    <source>
        <dbReference type="ARBA" id="ARBA00024432"/>
    </source>
</evidence>
<dbReference type="InterPro" id="IPR017911">
    <property type="entry name" value="MacB-like_ATP-bd"/>
</dbReference>
<dbReference type="EMBL" id="VULZ01000002">
    <property type="protein sequence ID" value="MSS13975.1"/>
    <property type="molecule type" value="Genomic_DNA"/>
</dbReference>
<dbReference type="PANTHER" id="PTHR24220:SF666">
    <property type="entry name" value="HEMIN IMPORT ATP-BINDING PROTEIN HRTA-RELATED"/>
    <property type="match status" value="1"/>
</dbReference>
<dbReference type="GO" id="GO:0005886">
    <property type="term" value="C:plasma membrane"/>
    <property type="evidence" value="ECO:0007669"/>
    <property type="project" value="UniProtKB-SubCell"/>
</dbReference>
<dbReference type="GO" id="GO:0005524">
    <property type="term" value="F:ATP binding"/>
    <property type="evidence" value="ECO:0007669"/>
    <property type="project" value="UniProtKB-KW"/>
</dbReference>
<dbReference type="AlphaFoldDB" id="A0A6L5X2X0"/>
<evidence type="ECO:0000256" key="6">
    <source>
        <dbReference type="ARBA" id="ARBA00022840"/>
    </source>
</evidence>
<dbReference type="InterPro" id="IPR017871">
    <property type="entry name" value="ABC_transporter-like_CS"/>
</dbReference>
<dbReference type="InterPro" id="IPR003439">
    <property type="entry name" value="ABC_transporter-like_ATP-bd"/>
</dbReference>
<comment type="subcellular location">
    <subcellularLocation>
        <location evidence="1">Cell membrane</location>
        <topology evidence="1">Peripheral membrane protein</topology>
    </subcellularLocation>
</comment>
<dbReference type="PANTHER" id="PTHR24220">
    <property type="entry name" value="IMPORT ATP-BINDING PROTEIN"/>
    <property type="match status" value="1"/>
</dbReference>
<dbReference type="GO" id="GO:0022857">
    <property type="term" value="F:transmembrane transporter activity"/>
    <property type="evidence" value="ECO:0007669"/>
    <property type="project" value="TreeGrafter"/>
</dbReference>
<proteinExistence type="inferred from homology"/>
<evidence type="ECO:0000256" key="4">
    <source>
        <dbReference type="ARBA" id="ARBA00022475"/>
    </source>
</evidence>
<evidence type="ECO:0000256" key="2">
    <source>
        <dbReference type="ARBA" id="ARBA00011131"/>
    </source>
</evidence>
<dbReference type="CDD" id="cd03255">
    <property type="entry name" value="ABC_MJ0796_LolCDE_FtsE"/>
    <property type="match status" value="1"/>
</dbReference>
<dbReference type="InterPro" id="IPR003593">
    <property type="entry name" value="AAA+_ATPase"/>
</dbReference>
<evidence type="ECO:0000313" key="13">
    <source>
        <dbReference type="Proteomes" id="UP000481852"/>
    </source>
</evidence>